<dbReference type="SUPFAM" id="SSF69279">
    <property type="entry name" value="Phage tail proteins"/>
    <property type="match status" value="1"/>
</dbReference>
<organism evidence="2 3">
    <name type="scientific">Paenibacillus gansuensis</name>
    <dbReference type="NCBI Taxonomy" id="306542"/>
    <lineage>
        <taxon>Bacteria</taxon>
        <taxon>Bacillati</taxon>
        <taxon>Bacillota</taxon>
        <taxon>Bacilli</taxon>
        <taxon>Bacillales</taxon>
        <taxon>Paenibacillaceae</taxon>
        <taxon>Paenibacillus</taxon>
    </lineage>
</organism>
<dbReference type="EMBL" id="JBHUME010000008">
    <property type="protein sequence ID" value="MFD2613534.1"/>
    <property type="molecule type" value="Genomic_DNA"/>
</dbReference>
<evidence type="ECO:0000313" key="2">
    <source>
        <dbReference type="EMBL" id="MFD2613534.1"/>
    </source>
</evidence>
<dbReference type="Proteomes" id="UP001597541">
    <property type="component" value="Unassembled WGS sequence"/>
</dbReference>
<gene>
    <name evidence="2" type="ORF">ACFSUF_13970</name>
</gene>
<evidence type="ECO:0000313" key="3">
    <source>
        <dbReference type="Proteomes" id="UP001597541"/>
    </source>
</evidence>
<protein>
    <recommendedName>
        <fullName evidence="1">YqbQ/XkdQ domain-containing protein</fullName>
    </recommendedName>
</protein>
<accession>A0ABW5PG88</accession>
<reference evidence="3" key="1">
    <citation type="journal article" date="2019" name="Int. J. Syst. Evol. Microbiol.">
        <title>The Global Catalogue of Microorganisms (GCM) 10K type strain sequencing project: providing services to taxonomists for standard genome sequencing and annotation.</title>
        <authorList>
            <consortium name="The Broad Institute Genomics Platform"/>
            <consortium name="The Broad Institute Genome Sequencing Center for Infectious Disease"/>
            <person name="Wu L."/>
            <person name="Ma J."/>
        </authorList>
    </citation>
    <scope>NUCLEOTIDE SEQUENCE [LARGE SCALE GENOMIC DNA]</scope>
    <source>
        <strain evidence="3">KCTC 3950</strain>
    </source>
</reference>
<proteinExistence type="predicted"/>
<sequence>MFEVVIDNRNGTLWNVSELIPEASWKTKWIGAAGVFTCSLVRMPTFQKDSFEINTGDVIRVKVDGVKLFYGFVFTIEETEAREIKLTAYDQLRYMMEADTYVRAKITATQVIRENAAAAGLVIGYLEDTKHLIPKFSQDGQKRLDMVYKALDDTLLKLGDIFVLYDDFHSLTLRHVRDMRVNLILGDNSLVYGYSLSHDIDTDTYNRIKLVKDNKKTGKRDAYIYQDSSTIAKWGRLSYYQKVDDGLNDAQIEAMMKRFMALKNREQRKFKIDALGYVGVRAGTILQVTIKEQGIDQYYLVEECQHSWKGGEHTMSLNLRVYQP</sequence>
<dbReference type="InterPro" id="IPR056937">
    <property type="entry name" value="YqbQ/XkdQ"/>
</dbReference>
<feature type="domain" description="YqbQ/XkdQ" evidence="1">
    <location>
        <begin position="24"/>
        <end position="320"/>
    </location>
</feature>
<name>A0ABW5PG88_9BACL</name>
<dbReference type="Pfam" id="PF24032">
    <property type="entry name" value="YQBQ"/>
    <property type="match status" value="1"/>
</dbReference>
<comment type="caution">
    <text evidence="2">The sequence shown here is derived from an EMBL/GenBank/DDBJ whole genome shotgun (WGS) entry which is preliminary data.</text>
</comment>
<keyword evidence="3" id="KW-1185">Reference proteome</keyword>
<evidence type="ECO:0000259" key="1">
    <source>
        <dbReference type="Pfam" id="PF24032"/>
    </source>
</evidence>
<dbReference type="RefSeq" id="WP_377603523.1">
    <property type="nucleotide sequence ID" value="NZ_JBHUME010000008.1"/>
</dbReference>